<dbReference type="Proteomes" id="UP000886520">
    <property type="component" value="Chromosome 16"/>
</dbReference>
<sequence>MSAPFLLSAPALQARVYKHDFSFANVRWQKLQSTAPEALHIHQHLQVPLAQLEGVEAVEEASSVTPIEAPPATDLVFVGLGLLLIFWIGSVVVPEFIFSKVFKQEESKQDAATAARQSLLDGIAGGSKDSGGSSKQSLDEGSVKGTGGFGKSPRLKK</sequence>
<organism evidence="3 4">
    <name type="scientific">Adiantum capillus-veneris</name>
    <name type="common">Maidenhair fern</name>
    <dbReference type="NCBI Taxonomy" id="13818"/>
    <lineage>
        <taxon>Eukaryota</taxon>
        <taxon>Viridiplantae</taxon>
        <taxon>Streptophyta</taxon>
        <taxon>Embryophyta</taxon>
        <taxon>Tracheophyta</taxon>
        <taxon>Polypodiopsida</taxon>
        <taxon>Polypodiidae</taxon>
        <taxon>Polypodiales</taxon>
        <taxon>Pteridineae</taxon>
        <taxon>Pteridaceae</taxon>
        <taxon>Vittarioideae</taxon>
        <taxon>Adiantum</taxon>
    </lineage>
</organism>
<protein>
    <submittedName>
        <fullName evidence="3">Uncharacterized protein</fullName>
    </submittedName>
</protein>
<keyword evidence="2" id="KW-0472">Membrane</keyword>
<gene>
    <name evidence="3" type="ORF">GOP47_0016218</name>
</gene>
<name>A0A9D4UH73_ADICA</name>
<proteinExistence type="predicted"/>
<keyword evidence="2" id="KW-1133">Transmembrane helix</keyword>
<keyword evidence="4" id="KW-1185">Reference proteome</keyword>
<dbReference type="AlphaFoldDB" id="A0A9D4UH73"/>
<reference evidence="3" key="1">
    <citation type="submission" date="2021-01" db="EMBL/GenBank/DDBJ databases">
        <title>Adiantum capillus-veneris genome.</title>
        <authorList>
            <person name="Fang Y."/>
            <person name="Liao Q."/>
        </authorList>
    </citation>
    <scope>NUCLEOTIDE SEQUENCE</scope>
    <source>
        <strain evidence="3">H3</strain>
        <tissue evidence="3">Leaf</tissue>
    </source>
</reference>
<evidence type="ECO:0000313" key="3">
    <source>
        <dbReference type="EMBL" id="KAI5067873.1"/>
    </source>
</evidence>
<comment type="caution">
    <text evidence="3">The sequence shown here is derived from an EMBL/GenBank/DDBJ whole genome shotgun (WGS) entry which is preliminary data.</text>
</comment>
<dbReference type="EMBL" id="JABFUD020000016">
    <property type="protein sequence ID" value="KAI5067873.1"/>
    <property type="molecule type" value="Genomic_DNA"/>
</dbReference>
<evidence type="ECO:0000256" key="1">
    <source>
        <dbReference type="SAM" id="MobiDB-lite"/>
    </source>
</evidence>
<feature type="transmembrane region" description="Helical" evidence="2">
    <location>
        <begin position="75"/>
        <end position="98"/>
    </location>
</feature>
<feature type="region of interest" description="Disordered" evidence="1">
    <location>
        <begin position="123"/>
        <end position="157"/>
    </location>
</feature>
<evidence type="ECO:0000313" key="4">
    <source>
        <dbReference type="Proteomes" id="UP000886520"/>
    </source>
</evidence>
<keyword evidence="2" id="KW-0812">Transmembrane</keyword>
<accession>A0A9D4UH73</accession>
<evidence type="ECO:0000256" key="2">
    <source>
        <dbReference type="SAM" id="Phobius"/>
    </source>
</evidence>